<evidence type="ECO:0000313" key="3">
    <source>
        <dbReference type="Proteomes" id="UP000249769"/>
    </source>
</evidence>
<organism evidence="2 3">
    <name type="scientific">Agrobacterium fabrum</name>
    <dbReference type="NCBI Taxonomy" id="1176649"/>
    <lineage>
        <taxon>Bacteria</taxon>
        <taxon>Pseudomonadati</taxon>
        <taxon>Pseudomonadota</taxon>
        <taxon>Alphaproteobacteria</taxon>
        <taxon>Hyphomicrobiales</taxon>
        <taxon>Rhizobiaceae</taxon>
        <taxon>Rhizobium/Agrobacterium group</taxon>
        <taxon>Agrobacterium</taxon>
        <taxon>Agrobacterium tumefaciens complex</taxon>
    </lineage>
</organism>
<dbReference type="AlphaFoldDB" id="A0A2W5EFF1"/>
<dbReference type="Proteomes" id="UP000249769">
    <property type="component" value="Unassembled WGS sequence"/>
</dbReference>
<dbReference type="GO" id="GO:0003677">
    <property type="term" value="F:DNA binding"/>
    <property type="evidence" value="ECO:0007669"/>
    <property type="project" value="InterPro"/>
</dbReference>
<dbReference type="InterPro" id="IPR036388">
    <property type="entry name" value="WH-like_DNA-bd_sf"/>
</dbReference>
<sequence length="230" mass="25319">MGDNAIVAASRPKLWMVAREIAELSLKGIPHTESATIRYMKRNGIQETALWRKRDGVGGGQEYHYMALSPEAIVDYETRFSLVPPALDAVALRGGKLRGGASVIETAEGGRLFAFIRRTHLIQPDATAAAIRRLCIDEFGETVIALAVETRAIARVEMPPLSAFQRILADVRAYYALGATTCRPGFDRVFDRFARAKLCVALGESEVLKLEEQIRALTDPKPAAKPKRAR</sequence>
<evidence type="ECO:0000259" key="1">
    <source>
        <dbReference type="PROSITE" id="PS51702"/>
    </source>
</evidence>
<evidence type="ECO:0000313" key="2">
    <source>
        <dbReference type="EMBL" id="PZP43075.1"/>
    </source>
</evidence>
<dbReference type="PROSITE" id="PS51702">
    <property type="entry name" value="HTH_MU"/>
    <property type="match status" value="1"/>
</dbReference>
<dbReference type="InterPro" id="IPR003314">
    <property type="entry name" value="Mu-type_HTH"/>
</dbReference>
<dbReference type="Gene3D" id="1.10.10.10">
    <property type="entry name" value="Winged helix-like DNA-binding domain superfamily/Winged helix DNA-binding domain"/>
    <property type="match status" value="1"/>
</dbReference>
<proteinExistence type="predicted"/>
<feature type="domain" description="HTH Mu-type" evidence="1">
    <location>
        <begin position="14"/>
        <end position="84"/>
    </location>
</feature>
<gene>
    <name evidence="2" type="ORF">DI595_21585</name>
</gene>
<dbReference type="SUPFAM" id="SSF46955">
    <property type="entry name" value="Putative DNA-binding domain"/>
    <property type="match status" value="1"/>
</dbReference>
<accession>A0A2W5EFF1</accession>
<reference evidence="2 3" key="1">
    <citation type="submission" date="2017-08" db="EMBL/GenBank/DDBJ databases">
        <title>Infants hospitalized years apart are colonized by the same room-sourced microbial strains.</title>
        <authorList>
            <person name="Brooks B."/>
            <person name="Olm M.R."/>
            <person name="Firek B.A."/>
            <person name="Baker R."/>
            <person name="Thomas B.C."/>
            <person name="Morowitz M.J."/>
            <person name="Banfield J.F."/>
        </authorList>
    </citation>
    <scope>NUCLEOTIDE SEQUENCE [LARGE SCALE GENOMIC DNA]</scope>
    <source>
        <strain evidence="2">S2_009_000_R2_73</strain>
    </source>
</reference>
<name>A0A2W5EFF1_9HYPH</name>
<dbReference type="InterPro" id="IPR009061">
    <property type="entry name" value="DNA-bd_dom_put_sf"/>
</dbReference>
<protein>
    <recommendedName>
        <fullName evidence="1">HTH Mu-type domain-containing protein</fullName>
    </recommendedName>
</protein>
<comment type="caution">
    <text evidence="2">The sequence shown here is derived from an EMBL/GenBank/DDBJ whole genome shotgun (WGS) entry which is preliminary data.</text>
</comment>
<dbReference type="EMBL" id="QFOL01000442">
    <property type="protein sequence ID" value="PZP43075.1"/>
    <property type="molecule type" value="Genomic_DNA"/>
</dbReference>